<dbReference type="GO" id="GO:0035091">
    <property type="term" value="F:phosphatidylinositol binding"/>
    <property type="evidence" value="ECO:0007669"/>
    <property type="project" value="InterPro"/>
</dbReference>
<dbReference type="PANTHER" id="PTHR15508">
    <property type="entry name" value="RIBOSOMAL PROTEIN S6 KINASE"/>
    <property type="match status" value="1"/>
</dbReference>
<feature type="domain" description="PX" evidence="2">
    <location>
        <begin position="8"/>
        <end position="131"/>
    </location>
</feature>
<dbReference type="InterPro" id="IPR001683">
    <property type="entry name" value="PX_dom"/>
</dbReference>
<evidence type="ECO:0000256" key="1">
    <source>
        <dbReference type="SAM" id="MobiDB-lite"/>
    </source>
</evidence>
<name>A0A8S9YDK7_9TREM</name>
<proteinExistence type="predicted"/>
<dbReference type="PROSITE" id="PS50195">
    <property type="entry name" value="PX"/>
    <property type="match status" value="1"/>
</dbReference>
<comment type="caution">
    <text evidence="3">The sequence shown here is derived from an EMBL/GenBank/DDBJ whole genome shotgun (WGS) entry which is preliminary data.</text>
</comment>
<feature type="region of interest" description="Disordered" evidence="1">
    <location>
        <begin position="1"/>
        <end position="23"/>
    </location>
</feature>
<dbReference type="Pfam" id="PF00787">
    <property type="entry name" value="PX"/>
    <property type="match status" value="1"/>
</dbReference>
<evidence type="ECO:0000313" key="4">
    <source>
        <dbReference type="Proteomes" id="UP000822476"/>
    </source>
</evidence>
<dbReference type="Gene3D" id="3.30.1520.10">
    <property type="entry name" value="Phox-like domain"/>
    <property type="match status" value="1"/>
</dbReference>
<dbReference type="AlphaFoldDB" id="A0A8S9YDK7"/>
<dbReference type="SUPFAM" id="SSF64268">
    <property type="entry name" value="PX domain"/>
    <property type="match status" value="1"/>
</dbReference>
<reference evidence="3" key="1">
    <citation type="submission" date="2019-07" db="EMBL/GenBank/DDBJ databases">
        <title>Annotation for the trematode Paragonimus miyazaki's.</title>
        <authorList>
            <person name="Choi Y.-J."/>
        </authorList>
    </citation>
    <scope>NUCLEOTIDE SEQUENCE</scope>
    <source>
        <strain evidence="3">Japan</strain>
    </source>
</reference>
<dbReference type="InterPro" id="IPR051866">
    <property type="entry name" value="Intracell_Sig-Traffick_Protein"/>
</dbReference>
<organism evidence="3 4">
    <name type="scientific">Paragonimus skrjabini miyazakii</name>
    <dbReference type="NCBI Taxonomy" id="59628"/>
    <lineage>
        <taxon>Eukaryota</taxon>
        <taxon>Metazoa</taxon>
        <taxon>Spiralia</taxon>
        <taxon>Lophotrochozoa</taxon>
        <taxon>Platyhelminthes</taxon>
        <taxon>Trematoda</taxon>
        <taxon>Digenea</taxon>
        <taxon>Plagiorchiida</taxon>
        <taxon>Troglotremata</taxon>
        <taxon>Troglotrematidae</taxon>
        <taxon>Paragonimus</taxon>
    </lineage>
</organism>
<evidence type="ECO:0000259" key="2">
    <source>
        <dbReference type="PROSITE" id="PS50195"/>
    </source>
</evidence>
<dbReference type="PANTHER" id="PTHR15508:SF8">
    <property type="entry name" value="LD24550P"/>
    <property type="match status" value="1"/>
</dbReference>
<dbReference type="Proteomes" id="UP000822476">
    <property type="component" value="Unassembled WGS sequence"/>
</dbReference>
<accession>A0A8S9YDK7</accession>
<keyword evidence="4" id="KW-1185">Reference proteome</keyword>
<dbReference type="SMART" id="SM00312">
    <property type="entry name" value="PX"/>
    <property type="match status" value="1"/>
</dbReference>
<dbReference type="InterPro" id="IPR036871">
    <property type="entry name" value="PX_dom_sf"/>
</dbReference>
<protein>
    <recommendedName>
        <fullName evidence="2">PX domain-containing protein</fullName>
    </recommendedName>
</protein>
<evidence type="ECO:0000313" key="3">
    <source>
        <dbReference type="EMBL" id="KAF7233188.1"/>
    </source>
</evidence>
<sequence>MSRKQEPITEIHRVTVSDPKPHPEKNFTMYKVRIETHSVSVDQEPEVEEFYKRFSEFKKLEQSLGTYHKQLYRAEPFPSLPSTGYFNRKDTAVIEKRRKAAEDMLQFIFERHYLYKHTVFIEFCSSSCDKDDAT</sequence>
<gene>
    <name evidence="3" type="ORF">EG68_05882</name>
</gene>
<dbReference type="OrthoDB" id="1278353at2759"/>
<dbReference type="EMBL" id="JTDE01021249">
    <property type="protein sequence ID" value="KAF7233188.1"/>
    <property type="molecule type" value="Genomic_DNA"/>
</dbReference>